<evidence type="ECO:0000256" key="1">
    <source>
        <dbReference type="SAM" id="MobiDB-lite"/>
    </source>
</evidence>
<evidence type="ECO:0000313" key="5">
    <source>
        <dbReference type="Proteomes" id="UP001642405"/>
    </source>
</evidence>
<feature type="compositionally biased region" description="Low complexity" evidence="1">
    <location>
        <begin position="8"/>
        <end position="26"/>
    </location>
</feature>
<sequence length="254" mass="27941">MAKKTRKGAASSSGSSAAPDIDAAGIRLMQPDRSGPSGKTLLDFAGGQNLFQQADARQRQLNKERGLPLNTGIVVKKASSGQDNGSDDDNGDGADEDNEPAISPFAERILDTTLWCVSIAMLHFTLDVLVQNQYAIEIEWPVIVRRSLQALGVFSLLFYNLHRHASDPRLLPLRLGLPLHVQDRLRQAVFFVTSSLTGCYLIYITNEYSYIAVLMQAPPLGCLWVWSVVEMDLLWAVPSLVIAVTFMLYNGYGI</sequence>
<evidence type="ECO:0000259" key="3">
    <source>
        <dbReference type="Pfam" id="PF24841"/>
    </source>
</evidence>
<feature type="region of interest" description="Disordered" evidence="1">
    <location>
        <begin position="73"/>
        <end position="100"/>
    </location>
</feature>
<feature type="transmembrane region" description="Helical" evidence="2">
    <location>
        <begin position="185"/>
        <end position="203"/>
    </location>
</feature>
<feature type="transmembrane region" description="Helical" evidence="2">
    <location>
        <begin position="233"/>
        <end position="252"/>
    </location>
</feature>
<keyword evidence="5" id="KW-1185">Reference proteome</keyword>
<organism evidence="4 5">
    <name type="scientific">Sporothrix curviconia</name>
    <dbReference type="NCBI Taxonomy" id="1260050"/>
    <lineage>
        <taxon>Eukaryota</taxon>
        <taxon>Fungi</taxon>
        <taxon>Dikarya</taxon>
        <taxon>Ascomycota</taxon>
        <taxon>Pezizomycotina</taxon>
        <taxon>Sordariomycetes</taxon>
        <taxon>Sordariomycetidae</taxon>
        <taxon>Ophiostomatales</taxon>
        <taxon>Ophiostomataceae</taxon>
        <taxon>Sporothrix</taxon>
    </lineage>
</organism>
<keyword evidence="2" id="KW-1133">Transmembrane helix</keyword>
<feature type="region of interest" description="Disordered" evidence="1">
    <location>
        <begin position="1"/>
        <end position="42"/>
    </location>
</feature>
<dbReference type="Proteomes" id="UP001642405">
    <property type="component" value="Unassembled WGS sequence"/>
</dbReference>
<evidence type="ECO:0000313" key="4">
    <source>
        <dbReference type="EMBL" id="CAK7222078.1"/>
    </source>
</evidence>
<dbReference type="PANTHER" id="PTHR37846:SF1">
    <property type="entry name" value="DEACETYLASE-LIKE PROTEIN"/>
    <property type="match status" value="1"/>
</dbReference>
<feature type="compositionally biased region" description="Acidic residues" evidence="1">
    <location>
        <begin position="85"/>
        <end position="99"/>
    </location>
</feature>
<gene>
    <name evidence="4" type="ORF">SCUCBS95973_004719</name>
</gene>
<name>A0ABP0BR24_9PEZI</name>
<dbReference type="InterPro" id="IPR056136">
    <property type="entry name" value="DUF7719"/>
</dbReference>
<comment type="caution">
    <text evidence="4">The sequence shown here is derived from an EMBL/GenBank/DDBJ whole genome shotgun (WGS) entry which is preliminary data.</text>
</comment>
<proteinExistence type="predicted"/>
<dbReference type="Pfam" id="PF24841">
    <property type="entry name" value="DUF7719"/>
    <property type="match status" value="1"/>
</dbReference>
<feature type="domain" description="DUF7719" evidence="3">
    <location>
        <begin position="186"/>
        <end position="254"/>
    </location>
</feature>
<keyword evidence="2" id="KW-0472">Membrane</keyword>
<reference evidence="4 5" key="1">
    <citation type="submission" date="2024-01" db="EMBL/GenBank/DDBJ databases">
        <authorList>
            <person name="Allen C."/>
            <person name="Tagirdzhanova G."/>
        </authorList>
    </citation>
    <scope>NUCLEOTIDE SEQUENCE [LARGE SCALE GENOMIC DNA]</scope>
</reference>
<evidence type="ECO:0000256" key="2">
    <source>
        <dbReference type="SAM" id="Phobius"/>
    </source>
</evidence>
<protein>
    <recommendedName>
        <fullName evidence="3">DUF7719 domain-containing protein</fullName>
    </recommendedName>
</protein>
<dbReference type="PANTHER" id="PTHR37846">
    <property type="entry name" value="YALI0B21296P"/>
    <property type="match status" value="1"/>
</dbReference>
<accession>A0ABP0BR24</accession>
<dbReference type="EMBL" id="CAWUHB010000024">
    <property type="protein sequence ID" value="CAK7222078.1"/>
    <property type="molecule type" value="Genomic_DNA"/>
</dbReference>
<keyword evidence="2" id="KW-0812">Transmembrane</keyword>